<dbReference type="PANTHER" id="PTHR38460">
    <property type="entry name" value="TAUTOMERASE YOLI-RELATED"/>
    <property type="match status" value="1"/>
</dbReference>
<dbReference type="RefSeq" id="WP_006558039.1">
    <property type="nucleotide sequence ID" value="NZ_JAIMFP010000010.1"/>
</dbReference>
<evidence type="ECO:0000313" key="1">
    <source>
        <dbReference type="EMBL" id="KXV61577.1"/>
    </source>
</evidence>
<dbReference type="OrthoDB" id="9804765at2"/>
<sequence>MPLLHFHIVKGSRNAAEIRALLDSAHAAMLESFKVPARDRYQLVSEHDKTHMIIEDTGLDIPRTDKVVLLQVVSRPRSKEQITEFYRLLAEKLEKDCGLAPADLMVSIVQNSDEHWSFGLGRAQFLTGDL</sequence>
<dbReference type="Proteomes" id="UP000075360">
    <property type="component" value="Unassembled WGS sequence"/>
</dbReference>
<dbReference type="Gene3D" id="3.30.429.10">
    <property type="entry name" value="Macrophage Migration Inhibitory Factor"/>
    <property type="match status" value="1"/>
</dbReference>
<dbReference type="SUPFAM" id="SSF55331">
    <property type="entry name" value="Tautomerase/MIF"/>
    <property type="match status" value="1"/>
</dbReference>
<dbReference type="AlphaFoldDB" id="A0A149U8E1"/>
<dbReference type="PANTHER" id="PTHR38460:SF1">
    <property type="entry name" value="TAUTOMERASE YOLI-RELATED"/>
    <property type="match status" value="1"/>
</dbReference>
<name>A0A149U8E1_9PROT</name>
<protein>
    <submittedName>
        <fullName evidence="1">Tautomerase</fullName>
    </submittedName>
</protein>
<dbReference type="EMBL" id="LHZU01000075">
    <property type="protein sequence ID" value="KXV61577.1"/>
    <property type="molecule type" value="Genomic_DNA"/>
</dbReference>
<reference evidence="1 2" key="1">
    <citation type="submission" date="2015-06" db="EMBL/GenBank/DDBJ databases">
        <title>Improved classification and identification of acetic acid bacteria using matrix-assisted laser desorption/ionization time-of-flight mass spectrometry; Gluconobacter nephelii and Gluconobacter uchimurae are later heterotypic synonyms of Gluconobacter japonicus and Gluconobacter oxydans, respectively.</title>
        <authorList>
            <person name="Li L."/>
            <person name="Cleenwerck I."/>
            <person name="De Vuyst L."/>
            <person name="Vandamme P."/>
        </authorList>
    </citation>
    <scope>NUCLEOTIDE SEQUENCE [LARGE SCALE GENOMIC DNA]</scope>
    <source>
        <strain evidence="1 2">LMG 23690</strain>
    </source>
</reference>
<dbReference type="InterPro" id="IPR014347">
    <property type="entry name" value="Tautomerase/MIF_sf"/>
</dbReference>
<dbReference type="Pfam" id="PF14552">
    <property type="entry name" value="Tautomerase_2"/>
    <property type="match status" value="1"/>
</dbReference>
<comment type="caution">
    <text evidence="1">The sequence shown here is derived from an EMBL/GenBank/DDBJ whole genome shotgun (WGS) entry which is preliminary data.</text>
</comment>
<gene>
    <name evidence="1" type="ORF">AD948_01195</name>
</gene>
<dbReference type="InterPro" id="IPR037479">
    <property type="entry name" value="Tauto_MSAD"/>
</dbReference>
<accession>A0A149U8E1</accession>
<evidence type="ECO:0000313" key="2">
    <source>
        <dbReference type="Proteomes" id="UP000075360"/>
    </source>
</evidence>
<organism evidence="1 2">
    <name type="scientific">Acetobacter senegalensis</name>
    <dbReference type="NCBI Taxonomy" id="446692"/>
    <lineage>
        <taxon>Bacteria</taxon>
        <taxon>Pseudomonadati</taxon>
        <taxon>Pseudomonadota</taxon>
        <taxon>Alphaproteobacteria</taxon>
        <taxon>Acetobacterales</taxon>
        <taxon>Acetobacteraceae</taxon>
        <taxon>Acetobacter</taxon>
    </lineage>
</organism>
<dbReference type="PATRIC" id="fig|446692.4.peg.3046"/>
<proteinExistence type="predicted"/>